<evidence type="ECO:0000313" key="2">
    <source>
        <dbReference type="EMBL" id="MCI80504.1"/>
    </source>
</evidence>
<dbReference type="AlphaFoldDB" id="A0A392UWU1"/>
<dbReference type="EMBL" id="LXQA010997170">
    <property type="protein sequence ID" value="MCI80504.1"/>
    <property type="molecule type" value="Genomic_DNA"/>
</dbReference>
<name>A0A392UWU1_9FABA</name>
<sequence>MKARLTGVRDIIKGVMERESVRNDADAAKELHRAVELTHDLGYFRRGTASGSTSSSQQQPEDQPEQHEQQQ</sequence>
<organism evidence="2 3">
    <name type="scientific">Trifolium medium</name>
    <dbReference type="NCBI Taxonomy" id="97028"/>
    <lineage>
        <taxon>Eukaryota</taxon>
        <taxon>Viridiplantae</taxon>
        <taxon>Streptophyta</taxon>
        <taxon>Embryophyta</taxon>
        <taxon>Tracheophyta</taxon>
        <taxon>Spermatophyta</taxon>
        <taxon>Magnoliopsida</taxon>
        <taxon>eudicotyledons</taxon>
        <taxon>Gunneridae</taxon>
        <taxon>Pentapetalae</taxon>
        <taxon>rosids</taxon>
        <taxon>fabids</taxon>
        <taxon>Fabales</taxon>
        <taxon>Fabaceae</taxon>
        <taxon>Papilionoideae</taxon>
        <taxon>50 kb inversion clade</taxon>
        <taxon>NPAAA clade</taxon>
        <taxon>Hologalegina</taxon>
        <taxon>IRL clade</taxon>
        <taxon>Trifolieae</taxon>
        <taxon>Trifolium</taxon>
    </lineage>
</organism>
<evidence type="ECO:0000256" key="1">
    <source>
        <dbReference type="SAM" id="MobiDB-lite"/>
    </source>
</evidence>
<dbReference type="Proteomes" id="UP000265520">
    <property type="component" value="Unassembled WGS sequence"/>
</dbReference>
<comment type="caution">
    <text evidence="2">The sequence shown here is derived from an EMBL/GenBank/DDBJ whole genome shotgun (WGS) entry which is preliminary data.</text>
</comment>
<feature type="region of interest" description="Disordered" evidence="1">
    <location>
        <begin position="42"/>
        <end position="71"/>
    </location>
</feature>
<keyword evidence="3" id="KW-1185">Reference proteome</keyword>
<accession>A0A392UWU1</accession>
<proteinExistence type="predicted"/>
<reference evidence="2 3" key="1">
    <citation type="journal article" date="2018" name="Front. Plant Sci.">
        <title>Red Clover (Trifolium pratense) and Zigzag Clover (T. medium) - A Picture of Genomic Similarities and Differences.</title>
        <authorList>
            <person name="Dluhosova J."/>
            <person name="Istvanek J."/>
            <person name="Nedelnik J."/>
            <person name="Repkova J."/>
        </authorList>
    </citation>
    <scope>NUCLEOTIDE SEQUENCE [LARGE SCALE GENOMIC DNA]</scope>
    <source>
        <strain evidence="3">cv. 10/8</strain>
        <tissue evidence="2">Leaf</tissue>
    </source>
</reference>
<feature type="compositionally biased region" description="Low complexity" evidence="1">
    <location>
        <begin position="47"/>
        <end position="61"/>
    </location>
</feature>
<evidence type="ECO:0000313" key="3">
    <source>
        <dbReference type="Proteomes" id="UP000265520"/>
    </source>
</evidence>
<protein>
    <submittedName>
        <fullName evidence="2">Uncharacterized protein</fullName>
    </submittedName>
</protein>